<evidence type="ECO:0000259" key="6">
    <source>
        <dbReference type="Pfam" id="PF00294"/>
    </source>
</evidence>
<protein>
    <submittedName>
        <fullName evidence="7">PfkB family carbohydrate kinase</fullName>
    </submittedName>
</protein>
<keyword evidence="3" id="KW-0547">Nucleotide-binding</keyword>
<comment type="caution">
    <text evidence="7">The sequence shown here is derived from an EMBL/GenBank/DDBJ whole genome shotgun (WGS) entry which is preliminary data.</text>
</comment>
<dbReference type="Gene3D" id="3.40.1190.20">
    <property type="match status" value="1"/>
</dbReference>
<dbReference type="EMBL" id="JBHSNS010000001">
    <property type="protein sequence ID" value="MFC5727584.1"/>
    <property type="molecule type" value="Genomic_DNA"/>
</dbReference>
<dbReference type="SUPFAM" id="SSF53613">
    <property type="entry name" value="Ribokinase-like"/>
    <property type="match status" value="1"/>
</dbReference>
<evidence type="ECO:0000313" key="8">
    <source>
        <dbReference type="Proteomes" id="UP001596072"/>
    </source>
</evidence>
<evidence type="ECO:0000256" key="3">
    <source>
        <dbReference type="ARBA" id="ARBA00022741"/>
    </source>
</evidence>
<dbReference type="InterPro" id="IPR002173">
    <property type="entry name" value="Carboh/pur_kinase_PfkB_CS"/>
</dbReference>
<dbReference type="RefSeq" id="WP_240769494.1">
    <property type="nucleotide sequence ID" value="NZ_JBHSNS010000001.1"/>
</dbReference>
<dbReference type="Pfam" id="PF00294">
    <property type="entry name" value="PfkB"/>
    <property type="match status" value="1"/>
</dbReference>
<dbReference type="Proteomes" id="UP001596072">
    <property type="component" value="Unassembled WGS sequence"/>
</dbReference>
<name>A0ABW0ZEC2_9ACTN</name>
<dbReference type="InterPro" id="IPR029056">
    <property type="entry name" value="Ribokinase-like"/>
</dbReference>
<comment type="similarity">
    <text evidence="1">Belongs to the carbohydrate kinase PfkB family.</text>
</comment>
<gene>
    <name evidence="7" type="ORF">ACFPQB_01550</name>
</gene>
<dbReference type="InterPro" id="IPR011611">
    <property type="entry name" value="PfkB_dom"/>
</dbReference>
<evidence type="ECO:0000313" key="7">
    <source>
        <dbReference type="EMBL" id="MFC5727584.1"/>
    </source>
</evidence>
<reference evidence="8" key="1">
    <citation type="journal article" date="2019" name="Int. J. Syst. Evol. Microbiol.">
        <title>The Global Catalogue of Microorganisms (GCM) 10K type strain sequencing project: providing services to taxonomists for standard genome sequencing and annotation.</title>
        <authorList>
            <consortium name="The Broad Institute Genomics Platform"/>
            <consortium name="The Broad Institute Genome Sequencing Center for Infectious Disease"/>
            <person name="Wu L."/>
            <person name="Ma J."/>
        </authorList>
    </citation>
    <scope>NUCLEOTIDE SEQUENCE [LARGE SCALE GENOMIC DNA]</scope>
    <source>
        <strain evidence="8">YIM 94188</strain>
    </source>
</reference>
<sequence>MATALVVGEALIDVVRVPTDEPVERPGGAAVNAAVALARLGRDVRLATSYASDAHGRLLERHLADAGVALAADPYELPRTSRADAVIGPTGAASYSFDVAWRLPHVTSTTGTHVLHVVSLGPLMDPGADEVLALVDRLAPATTVTYDVNVRPALTGTGPGVVERVTRMAARADLVKASDEDLLALWPERDPGESASHLLELGPEAVIVTRGDTGASWHVRRSDGWSTGGVHAEQAQVVDTIGAGDTFGAALVDHLWPLLGEGGRGRLEALGADDWAAALTYAARAAAITVSRVGADPPTRAEVEASRLP</sequence>
<evidence type="ECO:0000256" key="5">
    <source>
        <dbReference type="ARBA" id="ARBA00022840"/>
    </source>
</evidence>
<dbReference type="PANTHER" id="PTHR43085">
    <property type="entry name" value="HEXOKINASE FAMILY MEMBER"/>
    <property type="match status" value="1"/>
</dbReference>
<keyword evidence="2" id="KW-0808">Transferase</keyword>
<dbReference type="GO" id="GO:0016301">
    <property type="term" value="F:kinase activity"/>
    <property type="evidence" value="ECO:0007669"/>
    <property type="project" value="UniProtKB-KW"/>
</dbReference>
<keyword evidence="8" id="KW-1185">Reference proteome</keyword>
<dbReference type="InterPro" id="IPR050306">
    <property type="entry name" value="PfkB_Carbo_kinase"/>
</dbReference>
<dbReference type="PROSITE" id="PS00584">
    <property type="entry name" value="PFKB_KINASES_2"/>
    <property type="match status" value="1"/>
</dbReference>
<keyword evidence="4 7" id="KW-0418">Kinase</keyword>
<evidence type="ECO:0000256" key="4">
    <source>
        <dbReference type="ARBA" id="ARBA00022777"/>
    </source>
</evidence>
<dbReference type="PANTHER" id="PTHR43085:SF1">
    <property type="entry name" value="PSEUDOURIDINE KINASE-RELATED"/>
    <property type="match status" value="1"/>
</dbReference>
<evidence type="ECO:0000256" key="1">
    <source>
        <dbReference type="ARBA" id="ARBA00010688"/>
    </source>
</evidence>
<organism evidence="7 8">
    <name type="scientific">Nocardioides vastitatis</name>
    <dbReference type="NCBI Taxonomy" id="2568655"/>
    <lineage>
        <taxon>Bacteria</taxon>
        <taxon>Bacillati</taxon>
        <taxon>Actinomycetota</taxon>
        <taxon>Actinomycetes</taxon>
        <taxon>Propionibacteriales</taxon>
        <taxon>Nocardioidaceae</taxon>
        <taxon>Nocardioides</taxon>
    </lineage>
</organism>
<accession>A0ABW0ZEC2</accession>
<proteinExistence type="inferred from homology"/>
<evidence type="ECO:0000256" key="2">
    <source>
        <dbReference type="ARBA" id="ARBA00022679"/>
    </source>
</evidence>
<feature type="domain" description="Carbohydrate kinase PfkB" evidence="6">
    <location>
        <begin position="2"/>
        <end position="298"/>
    </location>
</feature>
<keyword evidence="5" id="KW-0067">ATP-binding</keyword>